<accession>A0A8J6BTN6</accession>
<proteinExistence type="predicted"/>
<keyword evidence="3" id="KW-1185">Reference proteome</keyword>
<evidence type="ECO:0000313" key="3">
    <source>
        <dbReference type="Proteomes" id="UP000717585"/>
    </source>
</evidence>
<organism evidence="2 3">
    <name type="scientific">Carpediemonas membranifera</name>
    <dbReference type="NCBI Taxonomy" id="201153"/>
    <lineage>
        <taxon>Eukaryota</taxon>
        <taxon>Metamonada</taxon>
        <taxon>Carpediemonas-like organisms</taxon>
        <taxon>Carpediemonas</taxon>
    </lineage>
</organism>
<reference evidence="2" key="1">
    <citation type="submission" date="2021-05" db="EMBL/GenBank/DDBJ databases">
        <title>A free-living protist that lacks canonical eukaryotic 1 DNA replication and segregation systems.</title>
        <authorList>
            <person name="Salas-Leiva D.E."/>
            <person name="Tromer E.C."/>
            <person name="Curtis B.A."/>
            <person name="Jerlstrom-Hultqvist J."/>
            <person name="Kolisko M."/>
            <person name="Yi Z."/>
            <person name="Salas-Leiva J.S."/>
            <person name="Gallot-Lavallee L."/>
            <person name="Kops G.J.P.L."/>
            <person name="Archibald J.M."/>
            <person name="Simpson A.G.B."/>
            <person name="Roger A.J."/>
        </authorList>
    </citation>
    <scope>NUCLEOTIDE SEQUENCE</scope>
    <source>
        <strain evidence="2">BICM</strain>
    </source>
</reference>
<gene>
    <name evidence="2" type="ORF">J8273_8834</name>
</gene>
<feature type="signal peptide" evidence="1">
    <location>
        <begin position="1"/>
        <end position="17"/>
    </location>
</feature>
<keyword evidence="1" id="KW-0732">Signal</keyword>
<feature type="chain" id="PRO_5035189166" description="IgGFc-binding protein N-terminal domain-containing protein" evidence="1">
    <location>
        <begin position="18"/>
        <end position="367"/>
    </location>
</feature>
<dbReference type="Proteomes" id="UP000717585">
    <property type="component" value="Unassembled WGS sequence"/>
</dbReference>
<evidence type="ECO:0000313" key="2">
    <source>
        <dbReference type="EMBL" id="KAG9389541.1"/>
    </source>
</evidence>
<sequence length="367" mass="40089">MTMKLLLFFAIVYAVYCMTPQTVGTLTKASADGEYLPFSMVGDAELIPISVAHYETAQDPSVKVYVYSKEADLWSLSDKIVSDEYRFLLPFMLSENNLIVVAAPSFTSAKSGAILNFVRSGTKLTPAGKLPVSSDEEFYATGMNDHQIITVGKHGAVREWFINGTEIIPGALSSIMVTEPTSVGIMTEDAIIVTKDDENTAILATKVNGVWKESQRISVPPEFELPGTHASGHGHALFSRVDGEKKTNPSIVVFELYCGALNHFKVDLTEDMLGFDPKLINDIQARVMDANTFEVAFTTVDLNSNVSSYGKFILVKDGNWVVKSVDRAANLPVGVEIAGSSVGRDGGLIEVTMIGRRYEKDVLYFVE</sequence>
<evidence type="ECO:0008006" key="4">
    <source>
        <dbReference type="Google" id="ProtNLM"/>
    </source>
</evidence>
<evidence type="ECO:0000256" key="1">
    <source>
        <dbReference type="SAM" id="SignalP"/>
    </source>
</evidence>
<protein>
    <recommendedName>
        <fullName evidence="4">IgGFc-binding protein N-terminal domain-containing protein</fullName>
    </recommendedName>
</protein>
<comment type="caution">
    <text evidence="2">The sequence shown here is derived from an EMBL/GenBank/DDBJ whole genome shotgun (WGS) entry which is preliminary data.</text>
</comment>
<dbReference type="EMBL" id="JAHDYR010000069">
    <property type="protein sequence ID" value="KAG9389541.1"/>
    <property type="molecule type" value="Genomic_DNA"/>
</dbReference>
<dbReference type="AlphaFoldDB" id="A0A8J6BTN6"/>
<name>A0A8J6BTN6_9EUKA</name>